<dbReference type="PANTHER" id="PTHR18964:SF149">
    <property type="entry name" value="BIFUNCTIONAL UDP-N-ACETYLGLUCOSAMINE 2-EPIMERASE_N-ACETYLMANNOSAMINE KINASE"/>
    <property type="match status" value="1"/>
</dbReference>
<dbReference type="SUPFAM" id="SSF46785">
    <property type="entry name" value="Winged helix' DNA-binding domain"/>
    <property type="match status" value="1"/>
</dbReference>
<dbReference type="InterPro" id="IPR036390">
    <property type="entry name" value="WH_DNA-bd_sf"/>
</dbReference>
<gene>
    <name evidence="3" type="ORF">ORV05_19700</name>
</gene>
<dbReference type="PANTHER" id="PTHR18964">
    <property type="entry name" value="ROK (REPRESSOR, ORF, KINASE) FAMILY"/>
    <property type="match status" value="1"/>
</dbReference>
<dbReference type="Gene3D" id="1.10.10.10">
    <property type="entry name" value="Winged helix-like DNA-binding domain superfamily/Winged helix DNA-binding domain"/>
    <property type="match status" value="1"/>
</dbReference>
<evidence type="ECO:0000313" key="4">
    <source>
        <dbReference type="Proteomes" id="UP001163203"/>
    </source>
</evidence>
<protein>
    <submittedName>
        <fullName evidence="3">ROK family transcriptional regulator</fullName>
    </submittedName>
</protein>
<name>A0ABY7ATG3_9PSEU</name>
<proteinExistence type="inferred from homology"/>
<dbReference type="InterPro" id="IPR012318">
    <property type="entry name" value="HTH_CRP"/>
</dbReference>
<evidence type="ECO:0000259" key="2">
    <source>
        <dbReference type="Pfam" id="PF00325"/>
    </source>
</evidence>
<dbReference type="Gene3D" id="3.30.420.40">
    <property type="match status" value="2"/>
</dbReference>
<dbReference type="InterPro" id="IPR000600">
    <property type="entry name" value="ROK"/>
</dbReference>
<dbReference type="InterPro" id="IPR036388">
    <property type="entry name" value="WH-like_DNA-bd_sf"/>
</dbReference>
<accession>A0ABY7ATG3</accession>
<evidence type="ECO:0000313" key="3">
    <source>
        <dbReference type="EMBL" id="WAL63251.1"/>
    </source>
</evidence>
<dbReference type="Pfam" id="PF00480">
    <property type="entry name" value="ROK"/>
    <property type="match status" value="1"/>
</dbReference>
<sequence length="382" mass="39450">MRKAGDVRAANEAAVLTTVLAAGPLSRGDIGRETALSIPTVSRVVTRLTGLRLLREAPDPRRAGGVGRPSLLVEVDDDVLAACGVHVGVTTTTIALATLRGRLLAATRFPTPGGPAPKALERIGTAVRAFLSDWPGRRVAGLGFATGGRVDDETGTVDHDRLGWREAPVRTALTRETGLPVRLEGHVSAMATAELLFGTAHHSESLLYFYARQVVGIAVAVHGRPHRGPHGSGSIAHLGVGGPVPCSCGRTGCLEATVAEETVVARAVREGIIVEPSIGRLHEEAAAGHAGAIRLLRARAHALGRAVGILRDVLDPARVVLGGQAVTGAPDFLPDLLAGFAATTTLPGTDLVEVTRFGADVQAMAACSALLAQLYADPAALI</sequence>
<evidence type="ECO:0000256" key="1">
    <source>
        <dbReference type="ARBA" id="ARBA00006479"/>
    </source>
</evidence>
<comment type="similarity">
    <text evidence="1">Belongs to the ROK (NagC/XylR) family.</text>
</comment>
<dbReference type="RefSeq" id="WP_268441061.1">
    <property type="nucleotide sequence ID" value="NZ_CP113836.1"/>
</dbReference>
<keyword evidence="4" id="KW-1185">Reference proteome</keyword>
<feature type="domain" description="HTH crp-type" evidence="2">
    <location>
        <begin position="24"/>
        <end position="48"/>
    </location>
</feature>
<dbReference type="InterPro" id="IPR043129">
    <property type="entry name" value="ATPase_NBD"/>
</dbReference>
<dbReference type="Pfam" id="PF00325">
    <property type="entry name" value="Crp"/>
    <property type="match status" value="1"/>
</dbReference>
<organism evidence="3 4">
    <name type="scientific">Amycolatopsis cynarae</name>
    <dbReference type="NCBI Taxonomy" id="2995223"/>
    <lineage>
        <taxon>Bacteria</taxon>
        <taxon>Bacillati</taxon>
        <taxon>Actinomycetota</taxon>
        <taxon>Actinomycetes</taxon>
        <taxon>Pseudonocardiales</taxon>
        <taxon>Pseudonocardiaceae</taxon>
        <taxon>Amycolatopsis</taxon>
    </lineage>
</organism>
<dbReference type="EMBL" id="CP113836">
    <property type="protein sequence ID" value="WAL63251.1"/>
    <property type="molecule type" value="Genomic_DNA"/>
</dbReference>
<reference evidence="3" key="1">
    <citation type="submission" date="2022-11" db="EMBL/GenBank/DDBJ databases">
        <authorList>
            <person name="Mo P."/>
        </authorList>
    </citation>
    <scope>NUCLEOTIDE SEQUENCE</scope>
    <source>
        <strain evidence="3">HUAS 11-8</strain>
    </source>
</reference>
<dbReference type="Proteomes" id="UP001163203">
    <property type="component" value="Chromosome"/>
</dbReference>
<dbReference type="SUPFAM" id="SSF53067">
    <property type="entry name" value="Actin-like ATPase domain"/>
    <property type="match status" value="1"/>
</dbReference>